<feature type="transmembrane region" description="Helical" evidence="7">
    <location>
        <begin position="178"/>
        <end position="195"/>
    </location>
</feature>
<keyword evidence="4 7" id="KW-0812">Transmembrane</keyword>
<dbReference type="GO" id="GO:0005886">
    <property type="term" value="C:plasma membrane"/>
    <property type="evidence" value="ECO:0007669"/>
    <property type="project" value="UniProtKB-SubCell"/>
</dbReference>
<dbReference type="PANTHER" id="PTHR23517:SF3">
    <property type="entry name" value="INTEGRAL MEMBRANE TRANSPORT PROTEIN"/>
    <property type="match status" value="1"/>
</dbReference>
<feature type="transmembrane region" description="Helical" evidence="7">
    <location>
        <begin position="366"/>
        <end position="384"/>
    </location>
</feature>
<feature type="transmembrane region" description="Helical" evidence="7">
    <location>
        <begin position="390"/>
        <end position="407"/>
    </location>
</feature>
<evidence type="ECO:0000259" key="8">
    <source>
        <dbReference type="PROSITE" id="PS50850"/>
    </source>
</evidence>
<feature type="transmembrane region" description="Helical" evidence="7">
    <location>
        <begin position="155"/>
        <end position="172"/>
    </location>
</feature>
<evidence type="ECO:0000256" key="1">
    <source>
        <dbReference type="ARBA" id="ARBA00004651"/>
    </source>
</evidence>
<dbReference type="Proteomes" id="UP000319296">
    <property type="component" value="Unassembled WGS sequence"/>
</dbReference>
<comment type="subcellular location">
    <subcellularLocation>
        <location evidence="1">Cell membrane</location>
        <topology evidence="1">Multi-pass membrane protein</topology>
    </subcellularLocation>
</comment>
<accession>A0A519BPR4</accession>
<feature type="domain" description="Major facilitator superfamily (MFS) profile" evidence="8">
    <location>
        <begin position="22"/>
        <end position="477"/>
    </location>
</feature>
<feature type="transmembrane region" description="Helical" evidence="7">
    <location>
        <begin position="453"/>
        <end position="474"/>
    </location>
</feature>
<evidence type="ECO:0000256" key="2">
    <source>
        <dbReference type="ARBA" id="ARBA00022448"/>
    </source>
</evidence>
<evidence type="ECO:0000256" key="5">
    <source>
        <dbReference type="ARBA" id="ARBA00022989"/>
    </source>
</evidence>
<evidence type="ECO:0000256" key="7">
    <source>
        <dbReference type="SAM" id="Phobius"/>
    </source>
</evidence>
<reference evidence="9 10" key="1">
    <citation type="journal article" date="2019" name="ISME J.">
        <title>Insights into ecological role of a new deltaproteobacterial order Candidatus Acidulodesulfobacterales by metagenomics and metatranscriptomics.</title>
        <authorList>
            <person name="Tan S."/>
            <person name="Liu J."/>
            <person name="Fang Y."/>
            <person name="Hedlund B.P."/>
            <person name="Lian Z.H."/>
            <person name="Huang L.Y."/>
            <person name="Li J.T."/>
            <person name="Huang L.N."/>
            <person name="Li W.J."/>
            <person name="Jiang H.C."/>
            <person name="Dong H.L."/>
            <person name="Shu W.S."/>
        </authorList>
    </citation>
    <scope>NUCLEOTIDE SEQUENCE [LARGE SCALE GENOMIC DNA]</scope>
    <source>
        <strain evidence="9">AP1</strain>
    </source>
</reference>
<keyword evidence="6 7" id="KW-0472">Membrane</keyword>
<feature type="transmembrane region" description="Helical" evidence="7">
    <location>
        <begin position="427"/>
        <end position="447"/>
    </location>
</feature>
<keyword evidence="3" id="KW-1003">Cell membrane</keyword>
<organism evidence="9 10">
    <name type="scientific">Candidatus Acididesulfobacter diazotrophicus</name>
    <dbReference type="NCBI Taxonomy" id="2597226"/>
    <lineage>
        <taxon>Bacteria</taxon>
        <taxon>Deltaproteobacteria</taxon>
        <taxon>Candidatus Acidulodesulfobacterales</taxon>
        <taxon>Candidatus Acididesulfobacter</taxon>
    </lineage>
</organism>
<feature type="transmembrane region" description="Helical" evidence="7">
    <location>
        <begin position="21"/>
        <end position="47"/>
    </location>
</feature>
<gene>
    <name evidence="9" type="ORF">EVG15_02210</name>
</gene>
<proteinExistence type="predicted"/>
<comment type="caution">
    <text evidence="9">The sequence shown here is derived from an EMBL/GenBank/DDBJ whole genome shotgun (WGS) entry which is preliminary data.</text>
</comment>
<keyword evidence="5 7" id="KW-1133">Transmembrane helix</keyword>
<evidence type="ECO:0000256" key="3">
    <source>
        <dbReference type="ARBA" id="ARBA00022475"/>
    </source>
</evidence>
<dbReference type="SUPFAM" id="SSF103473">
    <property type="entry name" value="MFS general substrate transporter"/>
    <property type="match status" value="1"/>
</dbReference>
<protein>
    <submittedName>
        <fullName evidence="9">MFS transporter</fullName>
    </submittedName>
</protein>
<evidence type="ECO:0000313" key="10">
    <source>
        <dbReference type="Proteomes" id="UP000319296"/>
    </source>
</evidence>
<feature type="transmembrane region" description="Helical" evidence="7">
    <location>
        <begin position="290"/>
        <end position="314"/>
    </location>
</feature>
<feature type="transmembrane region" description="Helical" evidence="7">
    <location>
        <begin position="53"/>
        <end position="74"/>
    </location>
</feature>
<keyword evidence="2" id="KW-0813">Transport</keyword>
<dbReference type="Gene3D" id="1.20.1250.20">
    <property type="entry name" value="MFS general substrate transporter like domains"/>
    <property type="match status" value="1"/>
</dbReference>
<evidence type="ECO:0000313" key="9">
    <source>
        <dbReference type="EMBL" id="RZD19271.1"/>
    </source>
</evidence>
<dbReference type="InterPro" id="IPR036259">
    <property type="entry name" value="MFS_trans_sf"/>
</dbReference>
<dbReference type="Pfam" id="PF07690">
    <property type="entry name" value="MFS_1"/>
    <property type="match status" value="1"/>
</dbReference>
<feature type="transmembrane region" description="Helical" evidence="7">
    <location>
        <begin position="86"/>
        <end position="105"/>
    </location>
</feature>
<dbReference type="GO" id="GO:0022857">
    <property type="term" value="F:transmembrane transporter activity"/>
    <property type="evidence" value="ECO:0007669"/>
    <property type="project" value="InterPro"/>
</dbReference>
<dbReference type="AlphaFoldDB" id="A0A519BPR4"/>
<evidence type="ECO:0000256" key="6">
    <source>
        <dbReference type="ARBA" id="ARBA00023136"/>
    </source>
</evidence>
<dbReference type="CDD" id="cd17325">
    <property type="entry name" value="MFS_MdtG_SLC18_like"/>
    <property type="match status" value="1"/>
</dbReference>
<dbReference type="InterPro" id="IPR011701">
    <property type="entry name" value="MFS"/>
</dbReference>
<feature type="transmembrane region" description="Helical" evidence="7">
    <location>
        <begin position="334"/>
        <end position="354"/>
    </location>
</feature>
<sequence>MNKKIPKNNTLISNSDKSTKSLLIAILSTIALADFGLGLNTVVLPLYAKSLGASIITIGLIIASFGLARILINIPVSILSKKFKMQFMHVGMFLIFLGAIGYYFSTFYNELFIFRLLEGFGSGIINTSSMIMLTKHLYQDKKRAKVLSKYMIARRLSMGIAPFIGAAVAFQFHFKSAFLLYAVIMFIGFSISIYNRKLLKKIYNNNTDDESTIENKEDIDIEVDINDVKNNNINVDKLNDKNNINDGNGNTKKNISTDNSYNTGIASAKHINTETENHDKKIKEYKKEKYINLIANLSFMLLCFLTFSFFFSRIGSRRELVPLVGISIIHINQFYIGLLVSVSGLIGVALTYYSDRVINKLGIKRSIVISFAISASGMLWFIIFKNLDGFIASIILLSAGGGFSGPARNLYLMDSVDKNHYEEAIGIYRTLSDLGFILGPVIIGVAFSYYNYIAAYSVVAAMLIAAAILFGAFAKKY</sequence>
<dbReference type="InterPro" id="IPR020846">
    <property type="entry name" value="MFS_dom"/>
</dbReference>
<dbReference type="PROSITE" id="PS50850">
    <property type="entry name" value="MFS"/>
    <property type="match status" value="1"/>
</dbReference>
<feature type="transmembrane region" description="Helical" evidence="7">
    <location>
        <begin position="111"/>
        <end position="134"/>
    </location>
</feature>
<dbReference type="EMBL" id="SGBB01000002">
    <property type="protein sequence ID" value="RZD19271.1"/>
    <property type="molecule type" value="Genomic_DNA"/>
</dbReference>
<name>A0A519BPR4_9DELT</name>
<dbReference type="PANTHER" id="PTHR23517">
    <property type="entry name" value="RESISTANCE PROTEIN MDTM, PUTATIVE-RELATED-RELATED"/>
    <property type="match status" value="1"/>
</dbReference>
<dbReference type="InterPro" id="IPR050171">
    <property type="entry name" value="MFS_Transporters"/>
</dbReference>
<evidence type="ECO:0000256" key="4">
    <source>
        <dbReference type="ARBA" id="ARBA00022692"/>
    </source>
</evidence>